<sequence>MGVEIAGQIEKVNGKELSYSEFVERYMEKNQPVVLTGLMDDWRACRDWVTENGQPNLQFFATHFGKSTVQVADCGTREFTDQKRVEMFVSEFVDQWLGYSMPEGSNSSTHIVGGKPLLYLKDWHFVKEYPEYIAYTTPPLFCDDWLNMYLDNYRMHKDPDIYSGNNEIICSDYRFVYMGQKDLGLLFMLMFSGPIVGQQINMKICVYNIFDDVEETKFPGFKKVIWLECIQEPNEVIFVPSGWYHQVHNLEDTISINHNWFNGYNLSWVWDLLLRDYNEAKEYIEDVKDICDDFEGLCQRNLAANTGMNFYDFFVFLAHISFANLVQLCNLFKETENRIWSSSPMAQHLTLNLVTIQKIALKMKSKEELTGNFRFHLDFRQTLDDPEFSKLCSVLGTTYGMIHKQEKFECETNKVSMDAMRDLNIIGTFSSQHCTNPEDLVKFIEHAITYLRGICNEDNFWQSKLNGA</sequence>
<organism evidence="3 4">
    <name type="scientific">Rhamnella rubrinervis</name>
    <dbReference type="NCBI Taxonomy" id="2594499"/>
    <lineage>
        <taxon>Eukaryota</taxon>
        <taxon>Viridiplantae</taxon>
        <taxon>Streptophyta</taxon>
        <taxon>Embryophyta</taxon>
        <taxon>Tracheophyta</taxon>
        <taxon>Spermatophyta</taxon>
        <taxon>Magnoliopsida</taxon>
        <taxon>eudicotyledons</taxon>
        <taxon>Gunneridae</taxon>
        <taxon>Pentapetalae</taxon>
        <taxon>rosids</taxon>
        <taxon>fabids</taxon>
        <taxon>Rosales</taxon>
        <taxon>Rhamnaceae</taxon>
        <taxon>rhamnoid group</taxon>
        <taxon>Rhamneae</taxon>
        <taxon>Rhamnella</taxon>
    </lineage>
</organism>
<dbReference type="PANTHER" id="PTHR12480">
    <property type="entry name" value="ARGININE DEMETHYLASE AND LYSYL-HYDROXYLASE JMJD"/>
    <property type="match status" value="1"/>
</dbReference>
<dbReference type="EMBL" id="VOIH02000009">
    <property type="protein sequence ID" value="KAF3437476.1"/>
    <property type="molecule type" value="Genomic_DNA"/>
</dbReference>
<evidence type="ECO:0000313" key="3">
    <source>
        <dbReference type="EMBL" id="KAF3437476.1"/>
    </source>
</evidence>
<evidence type="ECO:0000313" key="4">
    <source>
        <dbReference type="Proteomes" id="UP000796880"/>
    </source>
</evidence>
<dbReference type="InterPro" id="IPR041667">
    <property type="entry name" value="Cupin_8"/>
</dbReference>
<evidence type="ECO:0000259" key="2">
    <source>
        <dbReference type="PROSITE" id="PS51184"/>
    </source>
</evidence>
<accession>A0A8K0DZB3</accession>
<dbReference type="OrthoDB" id="424465at2759"/>
<dbReference type="PANTHER" id="PTHR12480:SF6">
    <property type="entry name" value="2-OXOGLUTARATE AND IRON-DEPENDENT OXYGENASE JMJD4"/>
    <property type="match status" value="1"/>
</dbReference>
<gene>
    <name evidence="3" type="ORF">FNV43_RR20229</name>
</gene>
<reference evidence="3" key="1">
    <citation type="submission" date="2020-03" db="EMBL/GenBank/DDBJ databases">
        <title>A high-quality chromosome-level genome assembly of a woody plant with both climbing and erect habits, Rhamnella rubrinervis.</title>
        <authorList>
            <person name="Lu Z."/>
            <person name="Yang Y."/>
            <person name="Zhu X."/>
            <person name="Sun Y."/>
        </authorList>
    </citation>
    <scope>NUCLEOTIDE SEQUENCE</scope>
    <source>
        <strain evidence="3">BYM</strain>
        <tissue evidence="3">Leaf</tissue>
    </source>
</reference>
<evidence type="ECO:0000256" key="1">
    <source>
        <dbReference type="ARBA" id="ARBA00006801"/>
    </source>
</evidence>
<dbReference type="AlphaFoldDB" id="A0A8K0DZB3"/>
<dbReference type="PROSITE" id="PS51184">
    <property type="entry name" value="JMJC"/>
    <property type="match status" value="1"/>
</dbReference>
<dbReference type="GO" id="GO:0045905">
    <property type="term" value="P:positive regulation of translational termination"/>
    <property type="evidence" value="ECO:0007669"/>
    <property type="project" value="TreeGrafter"/>
</dbReference>
<comment type="similarity">
    <text evidence="1">Belongs to the JARID1 histone demethylase family.</text>
</comment>
<feature type="domain" description="JmjC" evidence="2">
    <location>
        <begin position="90"/>
        <end position="277"/>
    </location>
</feature>
<comment type="caution">
    <text evidence="3">The sequence shown here is derived from an EMBL/GenBank/DDBJ whole genome shotgun (WGS) entry which is preliminary data.</text>
</comment>
<dbReference type="Gene3D" id="2.60.120.650">
    <property type="entry name" value="Cupin"/>
    <property type="match status" value="2"/>
</dbReference>
<dbReference type="InterPro" id="IPR003347">
    <property type="entry name" value="JmjC_dom"/>
</dbReference>
<keyword evidence="4" id="KW-1185">Reference proteome</keyword>
<dbReference type="GO" id="GO:0005737">
    <property type="term" value="C:cytoplasm"/>
    <property type="evidence" value="ECO:0007669"/>
    <property type="project" value="TreeGrafter"/>
</dbReference>
<dbReference type="Pfam" id="PF13621">
    <property type="entry name" value="Cupin_8"/>
    <property type="match status" value="1"/>
</dbReference>
<dbReference type="SUPFAM" id="SSF51197">
    <property type="entry name" value="Clavaminate synthase-like"/>
    <property type="match status" value="1"/>
</dbReference>
<dbReference type="GO" id="GO:0043565">
    <property type="term" value="F:sequence-specific DNA binding"/>
    <property type="evidence" value="ECO:0007669"/>
    <property type="project" value="TreeGrafter"/>
</dbReference>
<dbReference type="SMART" id="SM00558">
    <property type="entry name" value="JmjC"/>
    <property type="match status" value="1"/>
</dbReference>
<proteinExistence type="inferred from homology"/>
<dbReference type="Proteomes" id="UP000796880">
    <property type="component" value="Unassembled WGS sequence"/>
</dbReference>
<dbReference type="GO" id="GO:0005634">
    <property type="term" value="C:nucleus"/>
    <property type="evidence" value="ECO:0007669"/>
    <property type="project" value="TreeGrafter"/>
</dbReference>
<name>A0A8K0DZB3_9ROSA</name>
<dbReference type="GO" id="GO:0016706">
    <property type="term" value="F:2-oxoglutarate-dependent dioxygenase activity"/>
    <property type="evidence" value="ECO:0007669"/>
    <property type="project" value="TreeGrafter"/>
</dbReference>
<protein>
    <recommendedName>
        <fullName evidence="2">JmjC domain-containing protein</fullName>
    </recommendedName>
</protein>
<dbReference type="InterPro" id="IPR050910">
    <property type="entry name" value="JMJD6_ArgDemeth/LysHydrox"/>
</dbReference>